<dbReference type="Pfam" id="PF10035">
    <property type="entry name" value="DUF2179"/>
    <property type="match status" value="1"/>
</dbReference>
<feature type="transmembrane region" description="Helical" evidence="6">
    <location>
        <begin position="90"/>
        <end position="110"/>
    </location>
</feature>
<dbReference type="InterPro" id="IPR003740">
    <property type="entry name" value="YitT"/>
</dbReference>
<evidence type="ECO:0000256" key="1">
    <source>
        <dbReference type="ARBA" id="ARBA00004651"/>
    </source>
</evidence>
<evidence type="ECO:0000256" key="3">
    <source>
        <dbReference type="ARBA" id="ARBA00022692"/>
    </source>
</evidence>
<evidence type="ECO:0000256" key="6">
    <source>
        <dbReference type="SAM" id="Phobius"/>
    </source>
</evidence>
<organism evidence="8 9">
    <name type="scientific">Mycoplasma mobile (strain ATCC 43663 / 163K / NCTC 11711)</name>
    <name type="common">Mesomycoplasma mobile</name>
    <dbReference type="NCBI Taxonomy" id="267748"/>
    <lineage>
        <taxon>Bacteria</taxon>
        <taxon>Bacillati</taxon>
        <taxon>Mycoplasmatota</taxon>
        <taxon>Mycoplasmoidales</taxon>
        <taxon>Metamycoplasmataceae</taxon>
        <taxon>Mesomycoplasma</taxon>
    </lineage>
</organism>
<gene>
    <name evidence="8" type="ordered locus">MMOB1700</name>
</gene>
<evidence type="ECO:0000313" key="8">
    <source>
        <dbReference type="EMBL" id="AAT27656.1"/>
    </source>
</evidence>
<feature type="transmembrane region" description="Helical" evidence="6">
    <location>
        <begin position="46"/>
        <end position="70"/>
    </location>
</feature>
<evidence type="ECO:0000259" key="7">
    <source>
        <dbReference type="Pfam" id="PF10035"/>
    </source>
</evidence>
<comment type="subcellular location">
    <subcellularLocation>
        <location evidence="1">Cell membrane</location>
        <topology evidence="1">Multi-pass membrane protein</topology>
    </subcellularLocation>
</comment>
<dbReference type="Gene3D" id="3.30.70.120">
    <property type="match status" value="1"/>
</dbReference>
<dbReference type="HOGENOM" id="CLU_043038_2_0_14"/>
<feature type="transmembrane region" description="Helical" evidence="6">
    <location>
        <begin position="250"/>
        <end position="273"/>
    </location>
</feature>
<keyword evidence="9" id="KW-1185">Reference proteome</keyword>
<dbReference type="Pfam" id="PF02588">
    <property type="entry name" value="YitT_membrane"/>
    <property type="match status" value="1"/>
</dbReference>
<name>Q6KIC0_MYCM1</name>
<dbReference type="eggNOG" id="COG1284">
    <property type="taxonomic scope" value="Bacteria"/>
</dbReference>
<dbReference type="PANTHER" id="PTHR33545:SF5">
    <property type="entry name" value="UPF0750 MEMBRANE PROTEIN YITT"/>
    <property type="match status" value="1"/>
</dbReference>
<proteinExistence type="predicted"/>
<dbReference type="PANTHER" id="PTHR33545">
    <property type="entry name" value="UPF0750 MEMBRANE PROTEIN YITT-RELATED"/>
    <property type="match status" value="1"/>
</dbReference>
<feature type="transmembrane region" description="Helical" evidence="6">
    <location>
        <begin position="117"/>
        <end position="140"/>
    </location>
</feature>
<dbReference type="STRING" id="267748.MMOB1700"/>
<evidence type="ECO:0000313" key="9">
    <source>
        <dbReference type="Proteomes" id="UP000009072"/>
    </source>
</evidence>
<dbReference type="GO" id="GO:0005886">
    <property type="term" value="C:plasma membrane"/>
    <property type="evidence" value="ECO:0007669"/>
    <property type="project" value="UniProtKB-SubCell"/>
</dbReference>
<keyword evidence="5 6" id="KW-0472">Membrane</keyword>
<dbReference type="AlphaFoldDB" id="Q6KIC0"/>
<dbReference type="CDD" id="cd16380">
    <property type="entry name" value="YitT_C"/>
    <property type="match status" value="1"/>
</dbReference>
<evidence type="ECO:0000256" key="4">
    <source>
        <dbReference type="ARBA" id="ARBA00022989"/>
    </source>
</evidence>
<protein>
    <submittedName>
        <fullName evidence="8">Conserved expressed protein</fullName>
    </submittedName>
</protein>
<reference evidence="8 9" key="1">
    <citation type="journal article" date="2004" name="Genome Res.">
        <title>The complete genome and proteome of Mycoplasma mobile.</title>
        <authorList>
            <person name="Jaffe J.D."/>
            <person name="Stange-Thomann N."/>
            <person name="Smith C."/>
            <person name="DeCaprio D."/>
            <person name="Fisher S."/>
            <person name="Butler J."/>
            <person name="Calvo S."/>
            <person name="Elkins T."/>
            <person name="FitzGerald M.G."/>
            <person name="Hafez N."/>
            <person name="Kodira C.D."/>
            <person name="Major J."/>
            <person name="Wang S."/>
            <person name="Wilkinson J."/>
            <person name="Nicol R."/>
            <person name="Nusbaum C."/>
            <person name="Birren B."/>
            <person name="Berg H.C."/>
            <person name="Church G.M."/>
        </authorList>
    </citation>
    <scope>NUCLEOTIDE SEQUENCE [LARGE SCALE GENOMIC DNA]</scope>
    <source>
        <strain evidence="9">ATCC 43663 / 163K / NCTC 11711</strain>
    </source>
</reference>
<feature type="transmembrane region" description="Helical" evidence="6">
    <location>
        <begin position="167"/>
        <end position="188"/>
    </location>
</feature>
<keyword evidence="4 6" id="KW-1133">Transmembrane helix</keyword>
<dbReference type="Proteomes" id="UP000009072">
    <property type="component" value="Chromosome"/>
</dbReference>
<evidence type="ECO:0000256" key="2">
    <source>
        <dbReference type="ARBA" id="ARBA00022475"/>
    </source>
</evidence>
<dbReference type="EMBL" id="AE017308">
    <property type="protein sequence ID" value="AAT27656.1"/>
    <property type="molecule type" value="Genomic_DNA"/>
</dbReference>
<dbReference type="InterPro" id="IPR015867">
    <property type="entry name" value="N-reg_PII/ATP_PRibTrfase_C"/>
</dbReference>
<dbReference type="InterPro" id="IPR019264">
    <property type="entry name" value="DUF2179"/>
</dbReference>
<accession>Q6KIC0</accession>
<keyword evidence="3 6" id="KW-0812">Transmembrane</keyword>
<feature type="domain" description="DUF2179" evidence="7">
    <location>
        <begin position="302"/>
        <end position="356"/>
    </location>
</feature>
<sequence>MIKLLLKNLKIMKLNLKSKKTLSIKKRLSSDEKNIWVIIKNKKFSIFMLLISSLIFVLGVNLFLTTAGTISTGLSAIPLLIIFSFPSVDLGQYFALILFGLNIPLIIIFWKKIKRSFFVLTIIWSLFQIVWNFILAIPVINNFLIDNTVGKMAPNFIASADKTQDTWAVLVFAFVGALLIGFSIAIAWRNGASSGGTDIIAYYFSTKRKISASTPLLIISLSISFISIIILVILSVANPDPNPNAVKRDFFGIRTLGTILYIIVSSSLLGALYPKYSKIQLTIHSEKYEDILQLFKKINYWHGYTISDIEGGYTNKKGKKIETVILLLEVNRIKNLIQEVDPKVWISIKKVKDSVGTFNSSEVE</sequence>
<evidence type="ECO:0000256" key="5">
    <source>
        <dbReference type="ARBA" id="ARBA00023136"/>
    </source>
</evidence>
<dbReference type="KEGG" id="mmo:MMOB1700"/>
<feature type="transmembrane region" description="Helical" evidence="6">
    <location>
        <begin position="216"/>
        <end position="238"/>
    </location>
</feature>
<dbReference type="InterPro" id="IPR051461">
    <property type="entry name" value="UPF0750_membrane"/>
</dbReference>
<keyword evidence="2" id="KW-1003">Cell membrane</keyword>